<dbReference type="PROSITE" id="PS50240">
    <property type="entry name" value="TRYPSIN_DOM"/>
    <property type="match status" value="1"/>
</dbReference>
<evidence type="ECO:0000259" key="7">
    <source>
        <dbReference type="PROSITE" id="PS50240"/>
    </source>
</evidence>
<evidence type="ECO:0000313" key="8">
    <source>
        <dbReference type="Ensembl" id="ENSECRP00000004478.1"/>
    </source>
</evidence>
<keyword evidence="5" id="KW-1015">Disulfide bond</keyword>
<evidence type="ECO:0000256" key="1">
    <source>
        <dbReference type="ARBA" id="ARBA00022670"/>
    </source>
</evidence>
<protein>
    <submittedName>
        <fullName evidence="8">Granzyme A-like</fullName>
    </submittedName>
</protein>
<dbReference type="InterPro" id="IPR033116">
    <property type="entry name" value="TRYPSIN_SER"/>
</dbReference>
<sequence length="259" mass="28827">LFFEDICLIFMLKAILEQSQRWITSIVGGKEVVPHSRPFMAYLSVGCGGALIEENWVLTAAHCNNETNIKVTLGAHSIDETEPERQIIDVEKRVIYKGFVRATHVHDIMLLKLSHKAELNDFVSKLPLPSGKVNPAVGTECRIAGWGTKEYNGKRSSKLQEVRVTVKDTEKCNTNYNGKITKNMMCAGDDNGGHDSCQGDSGGPLICNGTFTAVASFGYRCGLPKYPGVYTLLTDDYLNWIKQEIKQFQNNTISLTKEF</sequence>
<keyword evidence="2" id="KW-0732">Signal</keyword>
<dbReference type="GO" id="GO:0004252">
    <property type="term" value="F:serine-type endopeptidase activity"/>
    <property type="evidence" value="ECO:0007669"/>
    <property type="project" value="InterPro"/>
</dbReference>
<reference evidence="8" key="3">
    <citation type="submission" date="2025-09" db="UniProtKB">
        <authorList>
            <consortium name="Ensembl"/>
        </authorList>
    </citation>
    <scope>IDENTIFICATION</scope>
</reference>
<name>A0A8C4RM02_ERPCA</name>
<reference evidence="8" key="2">
    <citation type="submission" date="2025-08" db="UniProtKB">
        <authorList>
            <consortium name="Ensembl"/>
        </authorList>
    </citation>
    <scope>IDENTIFICATION</scope>
</reference>
<dbReference type="SMART" id="SM00020">
    <property type="entry name" value="Tryp_SPc"/>
    <property type="match status" value="1"/>
</dbReference>
<keyword evidence="1 6" id="KW-0645">Protease</keyword>
<evidence type="ECO:0000313" key="9">
    <source>
        <dbReference type="Proteomes" id="UP000694620"/>
    </source>
</evidence>
<evidence type="ECO:0000256" key="5">
    <source>
        <dbReference type="ARBA" id="ARBA00023157"/>
    </source>
</evidence>
<dbReference type="FunFam" id="2.40.10.10:FF:000120">
    <property type="entry name" value="Putative serine protease"/>
    <property type="match status" value="1"/>
</dbReference>
<proteinExistence type="predicted"/>
<dbReference type="Ensembl" id="ENSECRT00000004546.1">
    <property type="protein sequence ID" value="ENSECRP00000004478.1"/>
    <property type="gene ID" value="ENSECRG00000003026.1"/>
</dbReference>
<dbReference type="Pfam" id="PF00089">
    <property type="entry name" value="Trypsin"/>
    <property type="match status" value="1"/>
</dbReference>
<feature type="domain" description="Peptidase S1" evidence="7">
    <location>
        <begin position="26"/>
        <end position="246"/>
    </location>
</feature>
<dbReference type="Gene3D" id="2.40.10.10">
    <property type="entry name" value="Trypsin-like serine proteases"/>
    <property type="match status" value="2"/>
</dbReference>
<dbReference type="PRINTS" id="PR00722">
    <property type="entry name" value="CHYMOTRYPSIN"/>
</dbReference>
<dbReference type="PROSITE" id="PS00135">
    <property type="entry name" value="TRYPSIN_SER"/>
    <property type="match status" value="1"/>
</dbReference>
<gene>
    <name evidence="8" type="primary">LOC114652302</name>
</gene>
<keyword evidence="4 6" id="KW-0720">Serine protease</keyword>
<dbReference type="CDD" id="cd00190">
    <property type="entry name" value="Tryp_SPc"/>
    <property type="match status" value="1"/>
</dbReference>
<accession>A0A8C4RM02</accession>
<dbReference type="Proteomes" id="UP000694620">
    <property type="component" value="Chromosome 5"/>
</dbReference>
<dbReference type="AlphaFoldDB" id="A0A8C4RM02"/>
<evidence type="ECO:0000256" key="2">
    <source>
        <dbReference type="ARBA" id="ARBA00022729"/>
    </source>
</evidence>
<keyword evidence="3 6" id="KW-0378">Hydrolase</keyword>
<organism evidence="8 9">
    <name type="scientific">Erpetoichthys calabaricus</name>
    <name type="common">Rope fish</name>
    <name type="synonym">Calamoichthys calabaricus</name>
    <dbReference type="NCBI Taxonomy" id="27687"/>
    <lineage>
        <taxon>Eukaryota</taxon>
        <taxon>Metazoa</taxon>
        <taxon>Chordata</taxon>
        <taxon>Craniata</taxon>
        <taxon>Vertebrata</taxon>
        <taxon>Euteleostomi</taxon>
        <taxon>Actinopterygii</taxon>
        <taxon>Polypteriformes</taxon>
        <taxon>Polypteridae</taxon>
        <taxon>Erpetoichthys</taxon>
    </lineage>
</organism>
<dbReference type="SUPFAM" id="SSF50494">
    <property type="entry name" value="Trypsin-like serine proteases"/>
    <property type="match status" value="1"/>
</dbReference>
<dbReference type="GO" id="GO:0006508">
    <property type="term" value="P:proteolysis"/>
    <property type="evidence" value="ECO:0007669"/>
    <property type="project" value="UniProtKB-KW"/>
</dbReference>
<evidence type="ECO:0000256" key="4">
    <source>
        <dbReference type="ARBA" id="ARBA00022825"/>
    </source>
</evidence>
<dbReference type="PANTHER" id="PTHR24271:SF52">
    <property type="entry name" value="GRANZYME K"/>
    <property type="match status" value="1"/>
</dbReference>
<dbReference type="InterPro" id="IPR009003">
    <property type="entry name" value="Peptidase_S1_PA"/>
</dbReference>
<dbReference type="InterPro" id="IPR001254">
    <property type="entry name" value="Trypsin_dom"/>
</dbReference>
<dbReference type="InterPro" id="IPR043504">
    <property type="entry name" value="Peptidase_S1_PA_chymotrypsin"/>
</dbReference>
<reference evidence="8" key="1">
    <citation type="submission" date="2021-06" db="EMBL/GenBank/DDBJ databases">
        <authorList>
            <consortium name="Wellcome Sanger Institute Data Sharing"/>
        </authorList>
    </citation>
    <scope>NUCLEOTIDE SEQUENCE [LARGE SCALE GENOMIC DNA]</scope>
</reference>
<dbReference type="GeneTree" id="ENSGT01030000234551"/>
<dbReference type="InterPro" id="IPR018114">
    <property type="entry name" value="TRYPSIN_HIS"/>
</dbReference>
<dbReference type="PANTHER" id="PTHR24271">
    <property type="entry name" value="KALLIKREIN-RELATED"/>
    <property type="match status" value="1"/>
</dbReference>
<keyword evidence="9" id="KW-1185">Reference proteome</keyword>
<evidence type="ECO:0000256" key="3">
    <source>
        <dbReference type="ARBA" id="ARBA00022801"/>
    </source>
</evidence>
<dbReference type="PROSITE" id="PS00134">
    <property type="entry name" value="TRYPSIN_HIS"/>
    <property type="match status" value="1"/>
</dbReference>
<dbReference type="InterPro" id="IPR001314">
    <property type="entry name" value="Peptidase_S1A"/>
</dbReference>
<evidence type="ECO:0000256" key="6">
    <source>
        <dbReference type="RuleBase" id="RU363034"/>
    </source>
</evidence>